<evidence type="ECO:0000256" key="9">
    <source>
        <dbReference type="ARBA" id="ARBA00022857"/>
    </source>
</evidence>
<dbReference type="GO" id="GO:0006189">
    <property type="term" value="P:'de novo' IMP biosynthetic process"/>
    <property type="evidence" value="ECO:0007669"/>
    <property type="project" value="TreeGrafter"/>
</dbReference>
<keyword evidence="16" id="KW-1185">Reference proteome</keyword>
<comment type="catalytic activity">
    <reaction evidence="12">
        <text>IMP + H2O = 5-formamido-1-(5-phospho-D-ribosyl)imidazole-4-carboxamide</text>
        <dbReference type="Rhea" id="RHEA:18445"/>
        <dbReference type="ChEBI" id="CHEBI:15377"/>
        <dbReference type="ChEBI" id="CHEBI:58053"/>
        <dbReference type="ChEBI" id="CHEBI:58467"/>
        <dbReference type="EC" id="3.5.4.10"/>
    </reaction>
</comment>
<dbReference type="InterPro" id="IPR002695">
    <property type="entry name" value="PurH-like"/>
</dbReference>
<gene>
    <name evidence="15" type="ORF">DFH94DRAFT_669421</name>
</gene>
<dbReference type="Pfam" id="PF01808">
    <property type="entry name" value="AICARFT_IMPCHas"/>
    <property type="match status" value="1"/>
</dbReference>
<evidence type="ECO:0000256" key="6">
    <source>
        <dbReference type="ARBA" id="ARBA00022679"/>
    </source>
</evidence>
<dbReference type="Pfam" id="PF02142">
    <property type="entry name" value="MGS"/>
    <property type="match status" value="1"/>
</dbReference>
<dbReference type="InterPro" id="IPR011607">
    <property type="entry name" value="MGS-like_dom"/>
</dbReference>
<dbReference type="InterPro" id="IPR002347">
    <property type="entry name" value="SDR_fam"/>
</dbReference>
<protein>
    <submittedName>
        <fullName evidence="15">AICARFT/IMPCHase bienzyme</fullName>
    </submittedName>
</protein>
<dbReference type="FunFam" id="1.10.287.440:FF:000001">
    <property type="entry name" value="Bifunctional purine biosynthesis protein PURH"/>
    <property type="match status" value="1"/>
</dbReference>
<evidence type="ECO:0000313" key="15">
    <source>
        <dbReference type="EMBL" id="KAF8479641.1"/>
    </source>
</evidence>
<dbReference type="FunFam" id="3.40.50.1380:FF:000003">
    <property type="entry name" value="Bifunctional purine biosynthesis protein"/>
    <property type="match status" value="1"/>
</dbReference>
<dbReference type="SMART" id="SM00851">
    <property type="entry name" value="MGS"/>
    <property type="match status" value="1"/>
</dbReference>
<dbReference type="Gene3D" id="1.10.287.440">
    <property type="match status" value="1"/>
</dbReference>
<dbReference type="Gene3D" id="3.40.50.1380">
    <property type="entry name" value="Methylglyoxal synthase-like domain"/>
    <property type="match status" value="1"/>
</dbReference>
<evidence type="ECO:0000256" key="11">
    <source>
        <dbReference type="ARBA" id="ARBA00050488"/>
    </source>
</evidence>
<evidence type="ECO:0000256" key="4">
    <source>
        <dbReference type="ARBA" id="ARBA00007667"/>
    </source>
</evidence>
<keyword evidence="10" id="KW-0511">Multifunctional enzyme</keyword>
<dbReference type="InterPro" id="IPR024050">
    <property type="entry name" value="AICAR_Tfase_insert_dom_sf"/>
</dbReference>
<dbReference type="Gene3D" id="3.40.140.20">
    <property type="match status" value="2"/>
</dbReference>
<dbReference type="SUPFAM" id="SSF52335">
    <property type="entry name" value="Methylglyoxal synthase-like"/>
    <property type="match status" value="1"/>
</dbReference>
<dbReference type="Pfam" id="PF00106">
    <property type="entry name" value="adh_short"/>
    <property type="match status" value="1"/>
</dbReference>
<accession>A0A9P5T8F4</accession>
<dbReference type="InterPro" id="IPR024051">
    <property type="entry name" value="AICAR_Tfase_dup_dom_sf"/>
</dbReference>
<dbReference type="NCBIfam" id="NF005492">
    <property type="entry name" value="PRK07106.1"/>
    <property type="match status" value="1"/>
</dbReference>
<name>A0A9P5T8F4_9AGAM</name>
<evidence type="ECO:0000313" key="16">
    <source>
        <dbReference type="Proteomes" id="UP000759537"/>
    </source>
</evidence>
<evidence type="ECO:0000256" key="5">
    <source>
        <dbReference type="ARBA" id="ARBA00022490"/>
    </source>
</evidence>
<organism evidence="15 16">
    <name type="scientific">Russula ochroleuca</name>
    <dbReference type="NCBI Taxonomy" id="152965"/>
    <lineage>
        <taxon>Eukaryota</taxon>
        <taxon>Fungi</taxon>
        <taxon>Dikarya</taxon>
        <taxon>Basidiomycota</taxon>
        <taxon>Agaricomycotina</taxon>
        <taxon>Agaricomycetes</taxon>
        <taxon>Russulales</taxon>
        <taxon>Russulaceae</taxon>
        <taxon>Russula</taxon>
    </lineage>
</organism>
<reference evidence="15" key="1">
    <citation type="submission" date="2019-10" db="EMBL/GenBank/DDBJ databases">
        <authorList>
            <consortium name="DOE Joint Genome Institute"/>
            <person name="Kuo A."/>
            <person name="Miyauchi S."/>
            <person name="Kiss E."/>
            <person name="Drula E."/>
            <person name="Kohler A."/>
            <person name="Sanchez-Garcia M."/>
            <person name="Andreopoulos B."/>
            <person name="Barry K.W."/>
            <person name="Bonito G."/>
            <person name="Buee M."/>
            <person name="Carver A."/>
            <person name="Chen C."/>
            <person name="Cichocki N."/>
            <person name="Clum A."/>
            <person name="Culley D."/>
            <person name="Crous P.W."/>
            <person name="Fauchery L."/>
            <person name="Girlanda M."/>
            <person name="Hayes R."/>
            <person name="Keri Z."/>
            <person name="LaButti K."/>
            <person name="Lipzen A."/>
            <person name="Lombard V."/>
            <person name="Magnuson J."/>
            <person name="Maillard F."/>
            <person name="Morin E."/>
            <person name="Murat C."/>
            <person name="Nolan M."/>
            <person name="Ohm R."/>
            <person name="Pangilinan J."/>
            <person name="Pereira M."/>
            <person name="Perotto S."/>
            <person name="Peter M."/>
            <person name="Riley R."/>
            <person name="Sitrit Y."/>
            <person name="Stielow B."/>
            <person name="Szollosi G."/>
            <person name="Zifcakova L."/>
            <person name="Stursova M."/>
            <person name="Spatafora J.W."/>
            <person name="Tedersoo L."/>
            <person name="Vaario L.-M."/>
            <person name="Yamada A."/>
            <person name="Yan M."/>
            <person name="Wang P."/>
            <person name="Xu J."/>
            <person name="Bruns T."/>
            <person name="Baldrian P."/>
            <person name="Vilgalys R."/>
            <person name="Henrissat B."/>
            <person name="Grigoriev I.V."/>
            <person name="Hibbett D."/>
            <person name="Nagy L.G."/>
            <person name="Martin F.M."/>
        </authorList>
    </citation>
    <scope>NUCLEOTIDE SEQUENCE</scope>
    <source>
        <strain evidence="15">Prilba</strain>
    </source>
</reference>
<dbReference type="PROSITE" id="PS00061">
    <property type="entry name" value="ADH_SHORT"/>
    <property type="match status" value="1"/>
</dbReference>
<comment type="function">
    <text evidence="13">Bifunctional enzyme that catalyzes the last two steps of purine biosynthesis. Acts as a transformylase that incorporates a formyl group to the AMP analog AICAR (5-amino-1-(5-phospho-beta-D-ribosyl)imidazole-4-carboxamide) to produce the intermediate formyl-AICAR (FAICAR). Also catalyzes the cyclization of FAICAR to IMP.</text>
</comment>
<evidence type="ECO:0000256" key="8">
    <source>
        <dbReference type="ARBA" id="ARBA00022801"/>
    </source>
</evidence>
<sequence length="840" mass="89957">MKIENRTFMVSGGSSGLGLSTVECILQEKGYVAILDLKQPDIAAIGLTANKVKFYQLDITQVEDIVKVVEQVVSWTKQTGAFLAGIINCAGVGTAAKLIDPDGQPHSLDVWNLAMGVNLSGTFNLTRIACKHLIMVPPEGPDGERGVVIMVSSSAAFEAQPGQVAYAATKGALVSMTLPMARDLERYGIRVVTIAPGVFITPMMSLMNPKAQRSLSRNLLFPRRMGDPREFGQTVKWILECPYVNALLSVYDKANLIDLATALSQSGVRLLASGGTAKKIRDAGLTVEDVADITKAPEMLGGRVKTLHPVVHGGILARDIPSDQQDLTAQSIAPISIVVCNLYPFTSTIARPGCTLADAVEEIDIGGVTLLRAAAKNHERVSVLSDPADYADFAKAWAEGHGDVGAALRSRLALKAFEMTAKYDAAISGYFREQYADAAGGERAATGPAQRLALRYGANPHQKPAQAFVTEGELPFKVLFGAPGYINLLDALNSYALVKELQEALGLPAAASFKHVSPAGAAIGLELNNAEAKVYGVDDLKEPLTPLAAAYARARGADRMSSYGDFIALSAPCDLATARIISREVSDGVVAPGYLPEALEVLGKKKGGKYCVLQIDPNYVPGEVETRQVYGVSLQQRRNDAKIDAKSFDNIVSKSKDLPQAAITDLIVATLALKYTQSNSVAYAYRGSIIGLGAGQQSRIHCTRLAGSKADNWWLRHHPRVLALPFKKGVKRADKANAIDLFVGGEVLEGGEKAQWEGLFESIPPPLSAQERADHAGQFDGVACSSDAFFPFSDNVHRAKKSGVRYLAAPSGSVMDEECIKAADEHRIVFAHTPLRLFHH</sequence>
<dbReference type="OrthoDB" id="6017153at2759"/>
<comment type="similarity">
    <text evidence="4">Belongs to the PurH family.</text>
</comment>
<evidence type="ECO:0000256" key="1">
    <source>
        <dbReference type="ARBA" id="ARBA00004514"/>
    </source>
</evidence>
<evidence type="ECO:0000256" key="3">
    <source>
        <dbReference type="ARBA" id="ARBA00004954"/>
    </source>
</evidence>
<keyword evidence="9" id="KW-0521">NADP</keyword>
<dbReference type="Proteomes" id="UP000759537">
    <property type="component" value="Unassembled WGS sequence"/>
</dbReference>
<comment type="subcellular location">
    <subcellularLocation>
        <location evidence="1">Cytoplasm</location>
        <location evidence="1">Cytosol</location>
    </subcellularLocation>
</comment>
<dbReference type="InterPro" id="IPR020904">
    <property type="entry name" value="Sc_DH/Rdtase_CS"/>
</dbReference>
<dbReference type="PANTHER" id="PTHR11692:SF0">
    <property type="entry name" value="BIFUNCTIONAL PURINE BIOSYNTHESIS PROTEIN ATIC"/>
    <property type="match status" value="1"/>
</dbReference>
<dbReference type="SMART" id="SM00798">
    <property type="entry name" value="AICARFT_IMPCHas"/>
    <property type="match status" value="1"/>
</dbReference>
<evidence type="ECO:0000256" key="10">
    <source>
        <dbReference type="ARBA" id="ARBA00023268"/>
    </source>
</evidence>
<keyword evidence="7" id="KW-0658">Purine biosynthesis</keyword>
<comment type="caution">
    <text evidence="15">The sequence shown here is derived from an EMBL/GenBank/DDBJ whole genome shotgun (WGS) entry which is preliminary data.</text>
</comment>
<comment type="pathway">
    <text evidence="2">Purine metabolism; IMP biosynthesis via de novo pathway; IMP from 5-formamido-1-(5-phospho-D-ribosyl)imidazole-4-carboxamide: step 1/1.</text>
</comment>
<dbReference type="GO" id="GO:0004643">
    <property type="term" value="F:phosphoribosylaminoimidazolecarboxamide formyltransferase activity"/>
    <property type="evidence" value="ECO:0007669"/>
    <property type="project" value="UniProtKB-EC"/>
</dbReference>
<dbReference type="SUPFAM" id="SSF53927">
    <property type="entry name" value="Cytidine deaminase-like"/>
    <property type="match status" value="1"/>
</dbReference>
<dbReference type="GO" id="GO:0003937">
    <property type="term" value="F:IMP cyclohydrolase activity"/>
    <property type="evidence" value="ECO:0007669"/>
    <property type="project" value="UniProtKB-EC"/>
</dbReference>
<evidence type="ECO:0000256" key="2">
    <source>
        <dbReference type="ARBA" id="ARBA00004844"/>
    </source>
</evidence>
<dbReference type="HAMAP" id="MF_00139">
    <property type="entry name" value="PurH"/>
    <property type="match status" value="1"/>
</dbReference>
<keyword evidence="6" id="KW-0808">Transferase</keyword>
<dbReference type="GO" id="GO:0005829">
    <property type="term" value="C:cytosol"/>
    <property type="evidence" value="ECO:0007669"/>
    <property type="project" value="UniProtKB-SubCell"/>
</dbReference>
<dbReference type="PANTHER" id="PTHR11692">
    <property type="entry name" value="BIFUNCTIONAL PURINE BIOSYNTHESIS PROTEIN PURH"/>
    <property type="match status" value="1"/>
</dbReference>
<dbReference type="PROSITE" id="PS51855">
    <property type="entry name" value="MGS"/>
    <property type="match status" value="1"/>
</dbReference>
<evidence type="ECO:0000256" key="12">
    <source>
        <dbReference type="ARBA" id="ARBA00050687"/>
    </source>
</evidence>
<dbReference type="AlphaFoldDB" id="A0A9P5T8F4"/>
<dbReference type="EMBL" id="WHVB01000009">
    <property type="protein sequence ID" value="KAF8479641.1"/>
    <property type="molecule type" value="Genomic_DNA"/>
</dbReference>
<evidence type="ECO:0000256" key="13">
    <source>
        <dbReference type="ARBA" id="ARBA00054363"/>
    </source>
</evidence>
<comment type="catalytic activity">
    <reaction evidence="11">
        <text>(6R)-10-formyltetrahydrofolate + 5-amino-1-(5-phospho-beta-D-ribosyl)imidazole-4-carboxamide = 5-formamido-1-(5-phospho-D-ribosyl)imidazole-4-carboxamide + (6S)-5,6,7,8-tetrahydrofolate</text>
        <dbReference type="Rhea" id="RHEA:22192"/>
        <dbReference type="ChEBI" id="CHEBI:57453"/>
        <dbReference type="ChEBI" id="CHEBI:58467"/>
        <dbReference type="ChEBI" id="CHEBI:58475"/>
        <dbReference type="ChEBI" id="CHEBI:195366"/>
        <dbReference type="EC" id="2.1.2.3"/>
    </reaction>
</comment>
<dbReference type="InterPro" id="IPR036914">
    <property type="entry name" value="MGS-like_dom_sf"/>
</dbReference>
<dbReference type="Gene3D" id="3.40.50.720">
    <property type="entry name" value="NAD(P)-binding Rossmann-like Domain"/>
    <property type="match status" value="1"/>
</dbReference>
<comment type="pathway">
    <text evidence="3">Purine metabolism; IMP biosynthesis via de novo pathway; 5-formamido-1-(5-phospho-D-ribosyl)imidazole-4-carboxamide from 5-amino-1-(5-phospho-D-ribosyl)imidazole-4-carboxamide (10-formyl THF route): step 1/1.</text>
</comment>
<reference evidence="15" key="2">
    <citation type="journal article" date="2020" name="Nat. Commun.">
        <title>Large-scale genome sequencing of mycorrhizal fungi provides insights into the early evolution of symbiotic traits.</title>
        <authorList>
            <person name="Miyauchi S."/>
            <person name="Kiss E."/>
            <person name="Kuo A."/>
            <person name="Drula E."/>
            <person name="Kohler A."/>
            <person name="Sanchez-Garcia M."/>
            <person name="Morin E."/>
            <person name="Andreopoulos B."/>
            <person name="Barry K.W."/>
            <person name="Bonito G."/>
            <person name="Buee M."/>
            <person name="Carver A."/>
            <person name="Chen C."/>
            <person name="Cichocki N."/>
            <person name="Clum A."/>
            <person name="Culley D."/>
            <person name="Crous P.W."/>
            <person name="Fauchery L."/>
            <person name="Girlanda M."/>
            <person name="Hayes R.D."/>
            <person name="Keri Z."/>
            <person name="LaButti K."/>
            <person name="Lipzen A."/>
            <person name="Lombard V."/>
            <person name="Magnuson J."/>
            <person name="Maillard F."/>
            <person name="Murat C."/>
            <person name="Nolan M."/>
            <person name="Ohm R.A."/>
            <person name="Pangilinan J."/>
            <person name="Pereira M.F."/>
            <person name="Perotto S."/>
            <person name="Peter M."/>
            <person name="Pfister S."/>
            <person name="Riley R."/>
            <person name="Sitrit Y."/>
            <person name="Stielow J.B."/>
            <person name="Szollosi G."/>
            <person name="Zifcakova L."/>
            <person name="Stursova M."/>
            <person name="Spatafora J.W."/>
            <person name="Tedersoo L."/>
            <person name="Vaario L.M."/>
            <person name="Yamada A."/>
            <person name="Yan M."/>
            <person name="Wang P."/>
            <person name="Xu J."/>
            <person name="Bruns T."/>
            <person name="Baldrian P."/>
            <person name="Vilgalys R."/>
            <person name="Dunand C."/>
            <person name="Henrissat B."/>
            <person name="Grigoriev I.V."/>
            <person name="Hibbett D."/>
            <person name="Nagy L.G."/>
            <person name="Martin F.M."/>
        </authorList>
    </citation>
    <scope>NUCLEOTIDE SEQUENCE</scope>
    <source>
        <strain evidence="15">Prilba</strain>
    </source>
</reference>
<dbReference type="FunFam" id="3.40.140.20:FF:000003">
    <property type="entry name" value="Bifunctional purine biosynthesis protein"/>
    <property type="match status" value="1"/>
</dbReference>
<dbReference type="PRINTS" id="PR00081">
    <property type="entry name" value="GDHRDH"/>
</dbReference>
<feature type="domain" description="MGS-like" evidence="14">
    <location>
        <begin position="237"/>
        <end position="385"/>
    </location>
</feature>
<dbReference type="InterPro" id="IPR016193">
    <property type="entry name" value="Cytidine_deaminase-like"/>
</dbReference>
<proteinExistence type="inferred from homology"/>
<dbReference type="SUPFAM" id="SSF51735">
    <property type="entry name" value="NAD(P)-binding Rossmann-fold domains"/>
    <property type="match status" value="1"/>
</dbReference>
<dbReference type="NCBIfam" id="TIGR00355">
    <property type="entry name" value="purH"/>
    <property type="match status" value="1"/>
</dbReference>
<evidence type="ECO:0000256" key="7">
    <source>
        <dbReference type="ARBA" id="ARBA00022755"/>
    </source>
</evidence>
<dbReference type="InterPro" id="IPR036291">
    <property type="entry name" value="NAD(P)-bd_dom_sf"/>
</dbReference>
<evidence type="ECO:0000259" key="14">
    <source>
        <dbReference type="PROSITE" id="PS51855"/>
    </source>
</evidence>
<dbReference type="CDD" id="cd01421">
    <property type="entry name" value="IMPCH"/>
    <property type="match status" value="1"/>
</dbReference>
<keyword evidence="8" id="KW-0378">Hydrolase</keyword>
<keyword evidence="5" id="KW-0963">Cytoplasm</keyword>